<keyword evidence="7 11" id="KW-0378">Hydrolase</keyword>
<dbReference type="PANTHER" id="PTHR46828:SF4">
    <property type="entry name" value="ENDO-1,4-BETA-XYLANASE"/>
    <property type="match status" value="1"/>
</dbReference>
<dbReference type="EC" id="3.2.1.8" evidence="4 11"/>
<feature type="active site" description="Proton donor" evidence="11">
    <location>
        <position position="220"/>
    </location>
</feature>
<evidence type="ECO:0000256" key="1">
    <source>
        <dbReference type="ARBA" id="ARBA00000681"/>
    </source>
</evidence>
<evidence type="ECO:0000313" key="15">
    <source>
        <dbReference type="EMBL" id="KUJ13042.1"/>
    </source>
</evidence>
<dbReference type="OrthoDB" id="2115822at2759"/>
<evidence type="ECO:0000256" key="4">
    <source>
        <dbReference type="ARBA" id="ARBA00012590"/>
    </source>
</evidence>
<dbReference type="InterPro" id="IPR033123">
    <property type="entry name" value="GH11_dom"/>
</dbReference>
<dbReference type="GO" id="GO:0031176">
    <property type="term" value="F:endo-1,4-beta-xylanase activity"/>
    <property type="evidence" value="ECO:0007669"/>
    <property type="project" value="UniProtKB-UniRule"/>
</dbReference>
<dbReference type="InterPro" id="IPR013319">
    <property type="entry name" value="GH11/12"/>
</dbReference>
<keyword evidence="9 11" id="KW-0326">Glycosidase</keyword>
<name>A0A194WZK5_MOLSC</name>
<evidence type="ECO:0000256" key="6">
    <source>
        <dbReference type="ARBA" id="ARBA00022729"/>
    </source>
</evidence>
<dbReference type="EMBL" id="KQ947423">
    <property type="protein sequence ID" value="KUJ13042.1"/>
    <property type="molecule type" value="Genomic_DNA"/>
</dbReference>
<dbReference type="Pfam" id="PF00457">
    <property type="entry name" value="Glyco_hydro_11"/>
    <property type="match status" value="1"/>
</dbReference>
<evidence type="ECO:0000313" key="16">
    <source>
        <dbReference type="Proteomes" id="UP000070700"/>
    </source>
</evidence>
<evidence type="ECO:0000256" key="10">
    <source>
        <dbReference type="ARBA" id="ARBA00023326"/>
    </source>
</evidence>
<evidence type="ECO:0000256" key="11">
    <source>
        <dbReference type="PROSITE-ProRule" id="PRU01097"/>
    </source>
</evidence>
<evidence type="ECO:0000256" key="8">
    <source>
        <dbReference type="ARBA" id="ARBA00023277"/>
    </source>
</evidence>
<dbReference type="Proteomes" id="UP000070700">
    <property type="component" value="Unassembled WGS sequence"/>
</dbReference>
<dbReference type="Gene3D" id="2.60.120.180">
    <property type="match status" value="1"/>
</dbReference>
<dbReference type="AlphaFoldDB" id="A0A194WZK5"/>
<accession>A0A194WZK5</accession>
<gene>
    <name evidence="15" type="ORF">LY89DRAFT_756372</name>
</gene>
<dbReference type="GO" id="GO:0045493">
    <property type="term" value="P:xylan catabolic process"/>
    <property type="evidence" value="ECO:0007669"/>
    <property type="project" value="UniProtKB-UniRule"/>
</dbReference>
<evidence type="ECO:0000259" key="14">
    <source>
        <dbReference type="PROSITE" id="PS51761"/>
    </source>
</evidence>
<dbReference type="InterPro" id="IPR001137">
    <property type="entry name" value="Glyco_hydro_11"/>
</dbReference>
<evidence type="ECO:0000256" key="2">
    <source>
        <dbReference type="ARBA" id="ARBA00004851"/>
    </source>
</evidence>
<dbReference type="RefSeq" id="XP_018067397.1">
    <property type="nucleotide sequence ID" value="XM_018221374.1"/>
</dbReference>
<dbReference type="UniPathway" id="UPA00114"/>
<keyword evidence="5 11" id="KW-0858">Xylan degradation</keyword>
<comment type="catalytic activity">
    <reaction evidence="1 11 12">
        <text>Endohydrolysis of (1-&gt;4)-beta-D-xylosidic linkages in xylans.</text>
        <dbReference type="EC" id="3.2.1.8"/>
    </reaction>
</comment>
<dbReference type="SUPFAM" id="SSF49899">
    <property type="entry name" value="Concanavalin A-like lectins/glucanases"/>
    <property type="match status" value="1"/>
</dbReference>
<evidence type="ECO:0000256" key="9">
    <source>
        <dbReference type="ARBA" id="ARBA00023295"/>
    </source>
</evidence>
<evidence type="ECO:0000256" key="12">
    <source>
        <dbReference type="RuleBase" id="RU362015"/>
    </source>
</evidence>
<dbReference type="InParanoid" id="A0A194WZK5"/>
<sequence>MAIFSKLLLLSLTVAGSLASPVEIKRDGVDILERNSDYNVIEPDFELGAHSVVKRTDPNYSQNYIASGANVQFSPNGNSFSVKFNTQSDFVVGRGWKTGDNTPIHFSGSASFTSGVGLLSVYGWSTSPLVEYYIIEDSKNPPQQGTIKGTFTSDNGTYTVWEHQQVNQPSIQGTSTFNQYLSIRSDGRSNGTVTLQNHFDEWAKYGMKLGSLNYQTISVESWGGAGSVSQTVTKS</sequence>
<feature type="active site" description="Nucleophile" evidence="11">
    <location>
        <position position="131"/>
    </location>
</feature>
<keyword evidence="10 11" id="KW-0624">Polysaccharide degradation</keyword>
<proteinExistence type="inferred from homology"/>
<feature type="domain" description="GH11" evidence="14">
    <location>
        <begin position="47"/>
        <end position="233"/>
    </location>
</feature>
<keyword evidence="6 13" id="KW-0732">Signal</keyword>
<dbReference type="PRINTS" id="PR00911">
    <property type="entry name" value="GLHYDRLASE11"/>
</dbReference>
<dbReference type="GeneID" id="28831100"/>
<evidence type="ECO:0000256" key="13">
    <source>
        <dbReference type="SAM" id="SignalP"/>
    </source>
</evidence>
<keyword evidence="8 11" id="KW-0119">Carbohydrate metabolism</keyword>
<dbReference type="InterPro" id="IPR013320">
    <property type="entry name" value="ConA-like_dom_sf"/>
</dbReference>
<reference evidence="15 16" key="1">
    <citation type="submission" date="2015-10" db="EMBL/GenBank/DDBJ databases">
        <title>Full genome of DAOMC 229536 Phialocephala scopiformis, a fungal endophyte of spruce producing the potent anti-insectan compound rugulosin.</title>
        <authorList>
            <consortium name="DOE Joint Genome Institute"/>
            <person name="Walker A.K."/>
            <person name="Frasz S.L."/>
            <person name="Seifert K.A."/>
            <person name="Miller J.D."/>
            <person name="Mondo S.J."/>
            <person name="Labutti K."/>
            <person name="Lipzen A."/>
            <person name="Dockter R."/>
            <person name="Kennedy M."/>
            <person name="Grigoriev I.V."/>
            <person name="Spatafora J.W."/>
        </authorList>
    </citation>
    <scope>NUCLEOTIDE SEQUENCE [LARGE SCALE GENOMIC DNA]</scope>
    <source>
        <strain evidence="15 16">CBS 120377</strain>
    </source>
</reference>
<dbReference type="PROSITE" id="PS51761">
    <property type="entry name" value="GH11_3"/>
    <property type="match status" value="1"/>
</dbReference>
<protein>
    <recommendedName>
        <fullName evidence="4 11">Endo-1,4-beta-xylanase</fullName>
        <ecNumber evidence="4 11">3.2.1.8</ecNumber>
    </recommendedName>
</protein>
<feature type="chain" id="PRO_5008267653" description="Endo-1,4-beta-xylanase" evidence="13">
    <location>
        <begin position="20"/>
        <end position="235"/>
    </location>
</feature>
<dbReference type="PANTHER" id="PTHR46828">
    <property type="entry name" value="ENDO-1,4-BETA-XYLANASE A-RELATED"/>
    <property type="match status" value="1"/>
</dbReference>
<comment type="pathway">
    <text evidence="2 11 12">Glycan degradation; xylan degradation.</text>
</comment>
<feature type="signal peptide" evidence="13">
    <location>
        <begin position="1"/>
        <end position="19"/>
    </location>
</feature>
<comment type="similarity">
    <text evidence="3 11 12">Belongs to the glycosyl hydrolase 11 (cellulase G) family.</text>
</comment>
<organism evidence="15 16">
    <name type="scientific">Mollisia scopiformis</name>
    <name type="common">Conifer needle endophyte fungus</name>
    <name type="synonym">Phialocephala scopiformis</name>
    <dbReference type="NCBI Taxonomy" id="149040"/>
    <lineage>
        <taxon>Eukaryota</taxon>
        <taxon>Fungi</taxon>
        <taxon>Dikarya</taxon>
        <taxon>Ascomycota</taxon>
        <taxon>Pezizomycotina</taxon>
        <taxon>Leotiomycetes</taxon>
        <taxon>Helotiales</taxon>
        <taxon>Mollisiaceae</taxon>
        <taxon>Mollisia</taxon>
    </lineage>
</organism>
<evidence type="ECO:0000256" key="7">
    <source>
        <dbReference type="ARBA" id="ARBA00022801"/>
    </source>
</evidence>
<dbReference type="KEGG" id="psco:LY89DRAFT_756372"/>
<keyword evidence="16" id="KW-1185">Reference proteome</keyword>
<evidence type="ECO:0000256" key="5">
    <source>
        <dbReference type="ARBA" id="ARBA00022651"/>
    </source>
</evidence>
<evidence type="ECO:0000256" key="3">
    <source>
        <dbReference type="ARBA" id="ARBA00007792"/>
    </source>
</evidence>